<feature type="transmembrane region" description="Helical" evidence="3">
    <location>
        <begin position="55"/>
        <end position="78"/>
    </location>
</feature>
<proteinExistence type="predicted"/>
<feature type="transmembrane region" description="Helical" evidence="3">
    <location>
        <begin position="114"/>
        <end position="132"/>
    </location>
</feature>
<evidence type="ECO:0000256" key="1">
    <source>
        <dbReference type="SAM" id="Coils"/>
    </source>
</evidence>
<sequence>MGGKIKKFFKIIISNKKLLFFSLGLILFLSLVPFHFAQANIFADIYQWIATLPLKIAGLVAALFLFVIALEAAFLFFIVTNILSWIVKIVITIPIIPTGTGSVVDVGWGFTRDFANMFFILILVFIGLATILKIKEYEAKKTLPLLILVAILINFSPVIVGFVVDISNLFTNFFLSKTGADFETLGNVFDQGKKTIWDALTAFGKFQDFPVVIGNLIAIILFGFALSIFYGFATAVYCFVIFLLWLRIAYLWILMILAPIAFLFYIFPATRKLPMVGWDDWWQNLVKWSIIGIPLGFFLYLSTYIMQNQGVVSDFFGSPTITDPVNWTTENLLAGIDFTTPFANLLGSMIAPFTALLLLYLGTQMAKKLAPEAAIQAIEGIKKGFKMTASVALIAATGGAAAGLAAKGLGGIAKGAQVAEKAMGRVPVVGKALKYGVGKPISYMTRGAEIAGKPWLLEREAMGEKVPAEDLKKFKELAPADKPAWLESKLSQLILPGLKAKHGLQYGAAMETADFENAPEDFQDEIMGYADQLKKDPRYKKMANNIMNKQPDKISKKMKIDFELEDDRPEMEQRIEEMEGRIKDRFSEEQIESFVRVKLKLKPEEIVTSEMKKKFIESQAAGAVHVVDMKTKDMDEITRESVDSVAMRLGMTYGGTSGKMEKIQDIHKKARAEKVLDGPGGLNYMVKGIQERPDLTDEEKDKRMMEMLKDVQKENETYLRWFFTNPAGRKYKLAIRNVLKEKYHTQKEKKKPNFDIEGRIAYEKFATEAKREEKVPAVSPVAEVSKEDLKSQEKIDEIHKKLKEVGRKKEDTEREAGNLREQIEEFDIRTAVTSLEEFKRALDEKEAALTQLGEEEKRLGEELARKEKPLPKEWIKPEFSRKIGEEIERLKKKPKDEKIRERTYQIYEKRGRTDRPDMSRGESEKADWLEAEKEIMENRNPIIRTLTSRKERIDRELEAAGREAELVKAPPSLPKVERGMPTEMKGLIRSGNKYISEINTQTNRYKTLKESERDLETRLGSLKSEIEKLTIRVNELNEKERTVGLTTAEISLRGTLQDEITDRSEQITKTQEFVESVKTQVGSVKEAVTNLKTKLETEIREPLKPHQEEWEAKKKGETEEKEIKRTYKKLKKELK</sequence>
<feature type="transmembrane region" description="Helical" evidence="3">
    <location>
        <begin position="342"/>
        <end position="361"/>
    </location>
</feature>
<feature type="region of interest" description="Disordered" evidence="2">
    <location>
        <begin position="902"/>
        <end position="925"/>
    </location>
</feature>
<feature type="transmembrane region" description="Helical" evidence="3">
    <location>
        <begin position="249"/>
        <end position="268"/>
    </location>
</feature>
<protein>
    <submittedName>
        <fullName evidence="4">Uncharacterized protein</fullName>
    </submittedName>
</protein>
<dbReference type="AlphaFoldDB" id="A0A2M6XVD4"/>
<accession>A0A2M6XVD4</accession>
<gene>
    <name evidence="4" type="ORF">COT20_00010</name>
</gene>
<keyword evidence="3" id="KW-0472">Membrane</keyword>
<name>A0A2M6XVD4_9BACT</name>
<comment type="caution">
    <text evidence="4">The sequence shown here is derived from an EMBL/GenBank/DDBJ whole genome shotgun (WGS) entry which is preliminary data.</text>
</comment>
<dbReference type="Gene3D" id="1.10.287.1490">
    <property type="match status" value="1"/>
</dbReference>
<evidence type="ECO:0000256" key="2">
    <source>
        <dbReference type="SAM" id="MobiDB-lite"/>
    </source>
</evidence>
<keyword evidence="3" id="KW-1133">Transmembrane helix</keyword>
<keyword evidence="1" id="KW-0175">Coiled coil</keyword>
<feature type="transmembrane region" description="Helical" evidence="3">
    <location>
        <begin position="144"/>
        <end position="164"/>
    </location>
</feature>
<reference evidence="5" key="1">
    <citation type="submission" date="2017-09" db="EMBL/GenBank/DDBJ databases">
        <title>Depth-based differentiation of microbial function through sediment-hosted aquifers and enrichment of novel symbionts in the deep terrestrial subsurface.</title>
        <authorList>
            <person name="Probst A.J."/>
            <person name="Ladd B."/>
            <person name="Jarett J.K."/>
            <person name="Geller-Mcgrath D.E."/>
            <person name="Sieber C.M.K."/>
            <person name="Emerson J.B."/>
            <person name="Anantharaman K."/>
            <person name="Thomas B.C."/>
            <person name="Malmstrom R."/>
            <person name="Stieglmeier M."/>
            <person name="Klingl A."/>
            <person name="Woyke T."/>
            <person name="Ryan C.M."/>
            <person name="Banfield J.F."/>
        </authorList>
    </citation>
    <scope>NUCLEOTIDE SEQUENCE [LARGE SCALE GENOMIC DNA]</scope>
</reference>
<feature type="coiled-coil region" evidence="1">
    <location>
        <begin position="795"/>
        <end position="862"/>
    </location>
</feature>
<feature type="transmembrane region" description="Helical" evidence="3">
    <location>
        <begin position="288"/>
        <end position="306"/>
    </location>
</feature>
<keyword evidence="3" id="KW-0812">Transmembrane</keyword>
<feature type="coiled-coil region" evidence="1">
    <location>
        <begin position="998"/>
        <end position="1039"/>
    </location>
</feature>
<evidence type="ECO:0000256" key="3">
    <source>
        <dbReference type="SAM" id="Phobius"/>
    </source>
</evidence>
<evidence type="ECO:0000313" key="5">
    <source>
        <dbReference type="Proteomes" id="UP000229784"/>
    </source>
</evidence>
<feature type="transmembrane region" description="Helical" evidence="3">
    <location>
        <begin position="216"/>
        <end position="242"/>
    </location>
</feature>
<dbReference type="Proteomes" id="UP000229784">
    <property type="component" value="Unassembled WGS sequence"/>
</dbReference>
<dbReference type="EMBL" id="PEXQ01000001">
    <property type="protein sequence ID" value="PIU16607.1"/>
    <property type="molecule type" value="Genomic_DNA"/>
</dbReference>
<evidence type="ECO:0000313" key="4">
    <source>
        <dbReference type="EMBL" id="PIU16607.1"/>
    </source>
</evidence>
<organism evidence="4 5">
    <name type="scientific">bacterium (Candidatus Gribaldobacteria) CG08_land_8_20_14_0_20_39_15</name>
    <dbReference type="NCBI Taxonomy" id="2014273"/>
    <lineage>
        <taxon>Bacteria</taxon>
        <taxon>Candidatus Gribaldobacteria</taxon>
    </lineage>
</organism>